<feature type="region of interest" description="Disordered" evidence="2">
    <location>
        <begin position="16"/>
        <end position="43"/>
    </location>
</feature>
<dbReference type="PANTHER" id="PTHR13282">
    <property type="entry name" value="PROTEIN FAM32A"/>
    <property type="match status" value="1"/>
</dbReference>
<evidence type="ECO:0000313" key="3">
    <source>
        <dbReference type="EnsemblMetazoa" id="GAUT009046-PA"/>
    </source>
</evidence>
<dbReference type="InterPro" id="IPR013865">
    <property type="entry name" value="FAM32A"/>
</dbReference>
<evidence type="ECO:0008006" key="5">
    <source>
        <dbReference type="Google" id="ProtNLM"/>
    </source>
</evidence>
<sequence length="119" mass="14151">MSDEYDGAAKSKLKLKNDCGIKKKKKKNKDQNKHKQKEALQQNAEVDKCQRNFIIKHESTEQRVFTKAELAFKQQQEKIRNKRILEKATTTHKQRVEKFNEHLDTLTEHFDIPKVSWTK</sequence>
<dbReference type="AlphaFoldDB" id="A0A1A9UM63"/>
<evidence type="ECO:0000313" key="4">
    <source>
        <dbReference type="Proteomes" id="UP000078200"/>
    </source>
</evidence>
<dbReference type="PANTHER" id="PTHR13282:SF6">
    <property type="entry name" value="PROTEIN FAM32A"/>
    <property type="match status" value="1"/>
</dbReference>
<keyword evidence="4" id="KW-1185">Reference proteome</keyword>
<feature type="compositionally biased region" description="Basic residues" evidence="2">
    <location>
        <begin position="22"/>
        <end position="36"/>
    </location>
</feature>
<name>A0A1A9UM63_GLOAU</name>
<evidence type="ECO:0000256" key="2">
    <source>
        <dbReference type="SAM" id="MobiDB-lite"/>
    </source>
</evidence>
<protein>
    <recommendedName>
        <fullName evidence="5">Protein FAM32A</fullName>
    </recommendedName>
</protein>
<dbReference type="VEuPathDB" id="VectorBase:GAUT009046"/>
<reference evidence="3" key="1">
    <citation type="submission" date="2020-05" db="UniProtKB">
        <authorList>
            <consortium name="EnsemblMetazoa"/>
        </authorList>
    </citation>
    <scope>IDENTIFICATION</scope>
    <source>
        <strain evidence="3">TTRI</strain>
    </source>
</reference>
<comment type="similarity">
    <text evidence="1">Belongs to the FAM32 family.</text>
</comment>
<accession>A0A1A9UM63</accession>
<evidence type="ECO:0000256" key="1">
    <source>
        <dbReference type="ARBA" id="ARBA00008948"/>
    </source>
</evidence>
<organism evidence="3 4">
    <name type="scientific">Glossina austeni</name>
    <name type="common">Savannah tsetse fly</name>
    <dbReference type="NCBI Taxonomy" id="7395"/>
    <lineage>
        <taxon>Eukaryota</taxon>
        <taxon>Metazoa</taxon>
        <taxon>Ecdysozoa</taxon>
        <taxon>Arthropoda</taxon>
        <taxon>Hexapoda</taxon>
        <taxon>Insecta</taxon>
        <taxon>Pterygota</taxon>
        <taxon>Neoptera</taxon>
        <taxon>Endopterygota</taxon>
        <taxon>Diptera</taxon>
        <taxon>Brachycera</taxon>
        <taxon>Muscomorpha</taxon>
        <taxon>Hippoboscoidea</taxon>
        <taxon>Glossinidae</taxon>
        <taxon>Glossina</taxon>
    </lineage>
</organism>
<dbReference type="GO" id="GO:0005730">
    <property type="term" value="C:nucleolus"/>
    <property type="evidence" value="ECO:0007669"/>
    <property type="project" value="TreeGrafter"/>
</dbReference>
<dbReference type="EnsemblMetazoa" id="GAUT009046-RA">
    <property type="protein sequence ID" value="GAUT009046-PA"/>
    <property type="gene ID" value="GAUT009046"/>
</dbReference>
<dbReference type="Pfam" id="PF08555">
    <property type="entry name" value="FAM32A"/>
    <property type="match status" value="1"/>
</dbReference>
<dbReference type="STRING" id="7395.A0A1A9UM63"/>
<dbReference type="Proteomes" id="UP000078200">
    <property type="component" value="Unassembled WGS sequence"/>
</dbReference>
<proteinExistence type="inferred from homology"/>